<dbReference type="PROSITE" id="PS51187">
    <property type="entry name" value="AUTOINDUCER_SYNTH_2"/>
    <property type="match status" value="1"/>
</dbReference>
<dbReference type="PRINTS" id="PR01549">
    <property type="entry name" value="AUTOINDCRSYN"/>
</dbReference>
<evidence type="ECO:0000256" key="1">
    <source>
        <dbReference type="ARBA" id="ARBA00022654"/>
    </source>
</evidence>
<evidence type="ECO:0000256" key="3">
    <source>
        <dbReference type="ARBA" id="ARBA00022691"/>
    </source>
</evidence>
<evidence type="ECO:0000256" key="4">
    <source>
        <dbReference type="ARBA" id="ARBA00022929"/>
    </source>
</evidence>
<comment type="caution">
    <text evidence="7">The sequence shown here is derived from an EMBL/GenBank/DDBJ whole genome shotgun (WGS) entry which is preliminary data.</text>
</comment>
<dbReference type="PANTHER" id="PTHR39322:SF1">
    <property type="entry name" value="ISOVALERYL-HOMOSERINE LACTONE SYNTHASE"/>
    <property type="match status" value="1"/>
</dbReference>
<dbReference type="PANTHER" id="PTHR39322">
    <property type="entry name" value="ACYL-HOMOSERINE-LACTONE SYNTHASE"/>
    <property type="match status" value="1"/>
</dbReference>
<dbReference type="SUPFAM" id="SSF55729">
    <property type="entry name" value="Acyl-CoA N-acyltransferases (Nat)"/>
    <property type="match status" value="1"/>
</dbReference>
<evidence type="ECO:0000256" key="5">
    <source>
        <dbReference type="PROSITE-ProRule" id="PRU00533"/>
    </source>
</evidence>
<keyword evidence="4 5" id="KW-0071">Autoinducer synthesis</keyword>
<comment type="similarity">
    <text evidence="5 6">Belongs to the autoinducer synthase family.</text>
</comment>
<proteinExistence type="inferred from homology"/>
<reference evidence="7 8" key="1">
    <citation type="submission" date="2023-06" db="EMBL/GenBank/DDBJ databases">
        <title>Pelomonas sp. APW6 16S ribosomal RNA gene genome sequencing and assembly.</title>
        <authorList>
            <person name="Woo H."/>
        </authorList>
    </citation>
    <scope>NUCLEOTIDE SEQUENCE [LARGE SCALE GENOMIC DNA]</scope>
    <source>
        <strain evidence="7 8">APW6</strain>
    </source>
</reference>
<comment type="catalytic activity">
    <reaction evidence="6">
        <text>a fatty acyl-[ACP] + S-adenosyl-L-methionine = an N-acyl-L-homoserine lactone + S-methyl-5'-thioadenosine + holo-[ACP] + H(+)</text>
        <dbReference type="Rhea" id="RHEA:10096"/>
        <dbReference type="Rhea" id="RHEA-COMP:9685"/>
        <dbReference type="Rhea" id="RHEA-COMP:14125"/>
        <dbReference type="ChEBI" id="CHEBI:15378"/>
        <dbReference type="ChEBI" id="CHEBI:17509"/>
        <dbReference type="ChEBI" id="CHEBI:55474"/>
        <dbReference type="ChEBI" id="CHEBI:59789"/>
        <dbReference type="ChEBI" id="CHEBI:64479"/>
        <dbReference type="ChEBI" id="CHEBI:138651"/>
        <dbReference type="EC" id="2.3.1.184"/>
    </reaction>
</comment>
<dbReference type="InterPro" id="IPR001690">
    <property type="entry name" value="Autoind_synthase"/>
</dbReference>
<evidence type="ECO:0000313" key="8">
    <source>
        <dbReference type="Proteomes" id="UP001238603"/>
    </source>
</evidence>
<protein>
    <recommendedName>
        <fullName evidence="6">Acyl-homoserine-lactone synthase</fullName>
        <ecNumber evidence="6">2.3.1.184</ecNumber>
    </recommendedName>
    <alternativeName>
        <fullName evidence="6">Autoinducer synthesis protein</fullName>
    </alternativeName>
</protein>
<keyword evidence="8" id="KW-1185">Reference proteome</keyword>
<dbReference type="Pfam" id="PF00765">
    <property type="entry name" value="Autoind_synth"/>
    <property type="match status" value="1"/>
</dbReference>
<name>A0ABT7LDI3_9BURK</name>
<dbReference type="InterPro" id="IPR016181">
    <property type="entry name" value="Acyl_CoA_acyltransferase"/>
</dbReference>
<keyword evidence="1 5" id="KW-0673">Quorum sensing</keyword>
<evidence type="ECO:0000256" key="6">
    <source>
        <dbReference type="RuleBase" id="RU361135"/>
    </source>
</evidence>
<dbReference type="EMBL" id="JASVDS010000001">
    <property type="protein sequence ID" value="MDL5030917.1"/>
    <property type="molecule type" value="Genomic_DNA"/>
</dbReference>
<accession>A0ABT7LDI3</accession>
<keyword evidence="3 6" id="KW-0949">S-adenosyl-L-methionine</keyword>
<dbReference type="EC" id="2.3.1.184" evidence="6"/>
<dbReference type="Proteomes" id="UP001238603">
    <property type="component" value="Unassembled WGS sequence"/>
</dbReference>
<gene>
    <name evidence="7" type="ORF">QRD43_03280</name>
</gene>
<evidence type="ECO:0000256" key="2">
    <source>
        <dbReference type="ARBA" id="ARBA00022679"/>
    </source>
</evidence>
<sequence length="217" mass="23857">MRIHRYADTALSAATRTELAAYRYDVFVGRLGWDLPCRPGFDQDQFDKAEAVHLVARTDEGRVVGYARLLPTEGSYLLGDLFPQLLGGHTPPRDAMIWELSRYAAMDIQQHGLPGASAADLLVGKQLLLQAIRTAAQEGAKRLIFCTTVAIERLAMRWGVDIQRLGPPVRSEGQLLVAAMIEFTDKTFDALVPATQAQQPVAQPVPYTISELLRAAA</sequence>
<evidence type="ECO:0000313" key="7">
    <source>
        <dbReference type="EMBL" id="MDL5030917.1"/>
    </source>
</evidence>
<organism evidence="7 8">
    <name type="scientific">Roseateles subflavus</name>
    <dbReference type="NCBI Taxonomy" id="3053353"/>
    <lineage>
        <taxon>Bacteria</taxon>
        <taxon>Pseudomonadati</taxon>
        <taxon>Pseudomonadota</taxon>
        <taxon>Betaproteobacteria</taxon>
        <taxon>Burkholderiales</taxon>
        <taxon>Sphaerotilaceae</taxon>
        <taxon>Roseateles</taxon>
    </lineage>
</organism>
<dbReference type="Gene3D" id="3.40.630.30">
    <property type="match status" value="1"/>
</dbReference>
<dbReference type="RefSeq" id="WP_285981039.1">
    <property type="nucleotide sequence ID" value="NZ_JASVDS010000001.1"/>
</dbReference>
<keyword evidence="2 6" id="KW-0808">Transferase</keyword>